<dbReference type="PROSITE" id="PS50931">
    <property type="entry name" value="HTH_LYSR"/>
    <property type="match status" value="1"/>
</dbReference>
<keyword evidence="7" id="KW-1185">Reference proteome</keyword>
<dbReference type="KEGG" id="pagb:AWM79_17660"/>
<dbReference type="Pfam" id="PF00126">
    <property type="entry name" value="HTH_1"/>
    <property type="match status" value="1"/>
</dbReference>
<comment type="similarity">
    <text evidence="1">Belongs to the LysR transcriptional regulatory family.</text>
</comment>
<evidence type="ECO:0000259" key="5">
    <source>
        <dbReference type="PROSITE" id="PS50931"/>
    </source>
</evidence>
<organism evidence="6 7">
    <name type="scientific">Pseudomonas agarici</name>
    <dbReference type="NCBI Taxonomy" id="46677"/>
    <lineage>
        <taxon>Bacteria</taxon>
        <taxon>Pseudomonadati</taxon>
        <taxon>Pseudomonadota</taxon>
        <taxon>Gammaproteobacteria</taxon>
        <taxon>Pseudomonadales</taxon>
        <taxon>Pseudomonadaceae</taxon>
        <taxon>Pseudomonas</taxon>
    </lineage>
</organism>
<keyword evidence="4" id="KW-0804">Transcription</keyword>
<dbReference type="PANTHER" id="PTHR30427">
    <property type="entry name" value="TRANSCRIPTIONAL ACTIVATOR PROTEIN LYSR"/>
    <property type="match status" value="1"/>
</dbReference>
<keyword evidence="2" id="KW-0805">Transcription regulation</keyword>
<proteinExistence type="inferred from homology"/>
<dbReference type="Gene3D" id="1.10.10.10">
    <property type="entry name" value="Winged helix-like DNA-binding domain superfamily/Winged helix DNA-binding domain"/>
    <property type="match status" value="1"/>
</dbReference>
<keyword evidence="3" id="KW-0238">DNA-binding</keyword>
<name>A0A0X1T4J8_PSEAA</name>
<feature type="domain" description="HTH lysR-type" evidence="5">
    <location>
        <begin position="5"/>
        <end position="62"/>
    </location>
</feature>
<dbReference type="SUPFAM" id="SSF53850">
    <property type="entry name" value="Periplasmic binding protein-like II"/>
    <property type="match status" value="1"/>
</dbReference>
<evidence type="ECO:0000256" key="3">
    <source>
        <dbReference type="ARBA" id="ARBA00023125"/>
    </source>
</evidence>
<protein>
    <submittedName>
        <fullName evidence="6">LysR family transcriptional regulator</fullName>
    </submittedName>
</protein>
<dbReference type="InterPro" id="IPR005119">
    <property type="entry name" value="LysR_subst-bd"/>
</dbReference>
<dbReference type="AlphaFoldDB" id="A0A0X1T4J8"/>
<dbReference type="Proteomes" id="UP000063229">
    <property type="component" value="Chromosome"/>
</dbReference>
<dbReference type="PANTHER" id="PTHR30427:SF1">
    <property type="entry name" value="TRANSCRIPTIONAL ACTIVATOR PROTEIN LYSR"/>
    <property type="match status" value="1"/>
</dbReference>
<gene>
    <name evidence="6" type="ORF">AWM79_17660</name>
</gene>
<reference evidence="7" key="1">
    <citation type="submission" date="2016-01" db="EMBL/GenBank/DDBJ databases">
        <authorList>
            <person name="Storey N.H."/>
            <person name="Neuman B.W."/>
        </authorList>
    </citation>
    <scope>NUCLEOTIDE SEQUENCE [LARGE SCALE GENOMIC DNA]</scope>
    <source>
        <strain evidence="7">NCPPB 2472</strain>
    </source>
</reference>
<dbReference type="PRINTS" id="PR00039">
    <property type="entry name" value="HTHLYSR"/>
</dbReference>
<dbReference type="InterPro" id="IPR000847">
    <property type="entry name" value="LysR_HTH_N"/>
</dbReference>
<dbReference type="GO" id="GO:0010628">
    <property type="term" value="P:positive regulation of gene expression"/>
    <property type="evidence" value="ECO:0007669"/>
    <property type="project" value="TreeGrafter"/>
</dbReference>
<accession>A0A0X1T4J8</accession>
<dbReference type="InterPro" id="IPR036388">
    <property type="entry name" value="WH-like_DNA-bd_sf"/>
</dbReference>
<dbReference type="STRING" id="46677.AWM79_17660"/>
<evidence type="ECO:0000256" key="1">
    <source>
        <dbReference type="ARBA" id="ARBA00009437"/>
    </source>
</evidence>
<dbReference type="Gene3D" id="3.40.190.290">
    <property type="match status" value="1"/>
</dbReference>
<dbReference type="Pfam" id="PF03466">
    <property type="entry name" value="LysR_substrate"/>
    <property type="match status" value="1"/>
</dbReference>
<evidence type="ECO:0000313" key="7">
    <source>
        <dbReference type="Proteomes" id="UP000063229"/>
    </source>
</evidence>
<dbReference type="SUPFAM" id="SSF46785">
    <property type="entry name" value="Winged helix' DNA-binding domain"/>
    <property type="match status" value="1"/>
</dbReference>
<dbReference type="RefSeq" id="WP_017132939.1">
    <property type="nucleotide sequence ID" value="NZ_FOAR01000015.1"/>
</dbReference>
<evidence type="ECO:0000313" key="6">
    <source>
        <dbReference type="EMBL" id="AMB87027.1"/>
    </source>
</evidence>
<dbReference type="GO" id="GO:0003700">
    <property type="term" value="F:DNA-binding transcription factor activity"/>
    <property type="evidence" value="ECO:0007669"/>
    <property type="project" value="InterPro"/>
</dbReference>
<evidence type="ECO:0000256" key="4">
    <source>
        <dbReference type="ARBA" id="ARBA00023163"/>
    </source>
</evidence>
<dbReference type="InterPro" id="IPR036390">
    <property type="entry name" value="WH_DNA-bd_sf"/>
</dbReference>
<evidence type="ECO:0000256" key="2">
    <source>
        <dbReference type="ARBA" id="ARBA00023015"/>
    </source>
</evidence>
<dbReference type="GO" id="GO:0043565">
    <property type="term" value="F:sequence-specific DNA binding"/>
    <property type="evidence" value="ECO:0007669"/>
    <property type="project" value="TreeGrafter"/>
</dbReference>
<dbReference type="EMBL" id="CP014135">
    <property type="protein sequence ID" value="AMB87027.1"/>
    <property type="molecule type" value="Genomic_DNA"/>
</dbReference>
<sequence>MGFAMNLRQLEVFHAIMRTGSVTAAARQLNVSQPAISAVLRHCESQLGMPLFLRTGARLIPTPEAQAILPDVAGIFDRLAAVDRLIRDLNGGIQGTLTLAGSFPVTNGVLAQAAASFMAERPETRIALYSGSSPVVLQQVANREVDVGIAYGPIVHNEVETELLFSSSIACVMPDDHPLATRSAIKISDLMPYPVITYLNQSPMRSYVDRALSEAGVFPNIRSQVSLSLSGMMLAKFGAGIALVEPFLLSVMGIPGLVARPFNPCIEVRTLILRHHDAPRSRLLEDFLAHLKIQCAEFGEAPMLHPVETGCK</sequence>